<dbReference type="EMBL" id="QJJQ01000003">
    <property type="protein sequence ID" value="PXW88776.1"/>
    <property type="molecule type" value="Genomic_DNA"/>
</dbReference>
<keyword evidence="3" id="KW-0238">DNA-binding</keyword>
<dbReference type="GO" id="GO:0015074">
    <property type="term" value="P:DNA integration"/>
    <property type="evidence" value="ECO:0007669"/>
    <property type="project" value="UniProtKB-KW"/>
</dbReference>
<evidence type="ECO:0000256" key="3">
    <source>
        <dbReference type="ARBA" id="ARBA00023125"/>
    </source>
</evidence>
<dbReference type="SUPFAM" id="SSF56349">
    <property type="entry name" value="DNA breaking-rejoining enzymes"/>
    <property type="match status" value="1"/>
</dbReference>
<dbReference type="GO" id="GO:0006310">
    <property type="term" value="P:DNA recombination"/>
    <property type="evidence" value="ECO:0007669"/>
    <property type="project" value="UniProtKB-KW"/>
</dbReference>
<dbReference type="AlphaFoldDB" id="A0A2V3W4Z8"/>
<dbReference type="GO" id="GO:0003677">
    <property type="term" value="F:DNA binding"/>
    <property type="evidence" value="ECO:0007669"/>
    <property type="project" value="UniProtKB-KW"/>
</dbReference>
<evidence type="ECO:0000313" key="6">
    <source>
        <dbReference type="EMBL" id="PXW88776.1"/>
    </source>
</evidence>
<dbReference type="CDD" id="cd01189">
    <property type="entry name" value="INT_ICEBs1_C_like"/>
    <property type="match status" value="1"/>
</dbReference>
<accession>A0A2V3W4Z8</accession>
<dbReference type="Pfam" id="PF14659">
    <property type="entry name" value="Phage_int_SAM_3"/>
    <property type="match status" value="1"/>
</dbReference>
<dbReference type="PANTHER" id="PTHR30629">
    <property type="entry name" value="PROPHAGE INTEGRASE"/>
    <property type="match status" value="1"/>
</dbReference>
<evidence type="ECO:0000313" key="7">
    <source>
        <dbReference type="Proteomes" id="UP000247978"/>
    </source>
</evidence>
<dbReference type="Pfam" id="PF00589">
    <property type="entry name" value="Phage_integrase"/>
    <property type="match status" value="1"/>
</dbReference>
<organism evidence="6 7">
    <name type="scientific">Pseudogracilibacillus auburnensis</name>
    <dbReference type="NCBI Taxonomy" id="1494959"/>
    <lineage>
        <taxon>Bacteria</taxon>
        <taxon>Bacillati</taxon>
        <taxon>Bacillota</taxon>
        <taxon>Bacilli</taxon>
        <taxon>Bacillales</taxon>
        <taxon>Bacillaceae</taxon>
        <taxon>Pseudogracilibacillus</taxon>
    </lineage>
</organism>
<evidence type="ECO:0000256" key="1">
    <source>
        <dbReference type="ARBA" id="ARBA00008857"/>
    </source>
</evidence>
<dbReference type="InterPro" id="IPR002104">
    <property type="entry name" value="Integrase_catalytic"/>
</dbReference>
<proteinExistence type="inferred from homology"/>
<dbReference type="Gene3D" id="1.10.150.130">
    <property type="match status" value="1"/>
</dbReference>
<evidence type="ECO:0000256" key="4">
    <source>
        <dbReference type="ARBA" id="ARBA00023172"/>
    </source>
</evidence>
<keyword evidence="7" id="KW-1185">Reference proteome</keyword>
<sequence>MKLHKSDIDEEIYYYFLKNGVKLFMYRHKYYDSLGRRREKKKSSFATGKAALNALLKVKAAILNGQLKHIEHSQMTVGQWFDIWYETKNRYWERATTRPKRKALIKNHIKPLLGRYKLSTLTASTYEREFINKLLDKGFEPSTMFNYHTIFKTAINAAVNEEIILRNRFTKIKIDRDDILDNFLDPSELNLFLTRAKKYSSITSHSMILLLAYSGLRRGEALGLKWKNIDFKKNTIAVERTRDNKGERKPKTKKSIRTIDVDPIVINNLEHYKKWCIETMLRYGKHLNSDDYVFISHLSQNVNQSFLNHCFAGIYQRMENEGIKLKRITPHGLRHTHATILIDELIPPTDVADRLGNSLEMIYRVYAHSIEKVNDKTVTAFSNRLKQLAE</sequence>
<keyword evidence="4" id="KW-0233">DNA recombination</keyword>
<protein>
    <submittedName>
        <fullName evidence="6">Integrase-like protein</fullName>
    </submittedName>
</protein>
<name>A0A2V3W4Z8_9BACI</name>
<dbReference type="Pfam" id="PF14657">
    <property type="entry name" value="Arm-DNA-bind_4"/>
    <property type="match status" value="1"/>
</dbReference>
<dbReference type="RefSeq" id="WP_110394603.1">
    <property type="nucleotide sequence ID" value="NZ_JBHUHB010000001.1"/>
</dbReference>
<dbReference type="PANTHER" id="PTHR30629:SF2">
    <property type="entry name" value="PROPHAGE INTEGRASE INTS-RELATED"/>
    <property type="match status" value="1"/>
</dbReference>
<dbReference type="PROSITE" id="PS51898">
    <property type="entry name" value="TYR_RECOMBINASE"/>
    <property type="match status" value="1"/>
</dbReference>
<reference evidence="6 7" key="1">
    <citation type="submission" date="2018-05" db="EMBL/GenBank/DDBJ databases">
        <title>Genomic Encyclopedia of Type Strains, Phase IV (KMG-IV): sequencing the most valuable type-strain genomes for metagenomic binning, comparative biology and taxonomic classification.</title>
        <authorList>
            <person name="Goeker M."/>
        </authorList>
    </citation>
    <scope>NUCLEOTIDE SEQUENCE [LARGE SCALE GENOMIC DNA]</scope>
    <source>
        <strain evidence="6 7">DSM 28556</strain>
    </source>
</reference>
<evidence type="ECO:0000259" key="5">
    <source>
        <dbReference type="PROSITE" id="PS51898"/>
    </source>
</evidence>
<dbReference type="InterPro" id="IPR010998">
    <property type="entry name" value="Integrase_recombinase_N"/>
</dbReference>
<feature type="domain" description="Tyr recombinase" evidence="5">
    <location>
        <begin position="179"/>
        <end position="379"/>
    </location>
</feature>
<dbReference type="InterPro" id="IPR004107">
    <property type="entry name" value="Integrase_SAM-like_N"/>
</dbReference>
<gene>
    <name evidence="6" type="ORF">DFR56_103282</name>
</gene>
<dbReference type="InterPro" id="IPR028259">
    <property type="entry name" value="AP2-like_int_N"/>
</dbReference>
<comment type="caution">
    <text evidence="6">The sequence shown here is derived from an EMBL/GenBank/DDBJ whole genome shotgun (WGS) entry which is preliminary data.</text>
</comment>
<comment type="similarity">
    <text evidence="1">Belongs to the 'phage' integrase family.</text>
</comment>
<dbReference type="InterPro" id="IPR013762">
    <property type="entry name" value="Integrase-like_cat_sf"/>
</dbReference>
<dbReference type="Gene3D" id="1.10.443.10">
    <property type="entry name" value="Intergrase catalytic core"/>
    <property type="match status" value="1"/>
</dbReference>
<dbReference type="Proteomes" id="UP000247978">
    <property type="component" value="Unassembled WGS sequence"/>
</dbReference>
<dbReference type="InterPro" id="IPR050808">
    <property type="entry name" value="Phage_Integrase"/>
</dbReference>
<dbReference type="InterPro" id="IPR011010">
    <property type="entry name" value="DNA_brk_join_enz"/>
</dbReference>
<dbReference type="OrthoDB" id="9803188at2"/>
<keyword evidence="2" id="KW-0229">DNA integration</keyword>
<evidence type="ECO:0000256" key="2">
    <source>
        <dbReference type="ARBA" id="ARBA00022908"/>
    </source>
</evidence>